<comment type="caution">
    <text evidence="2">The sequence shown here is derived from an EMBL/GenBank/DDBJ whole genome shotgun (WGS) entry which is preliminary data.</text>
</comment>
<evidence type="ECO:0000313" key="3">
    <source>
        <dbReference type="Proteomes" id="UP000315344"/>
    </source>
</evidence>
<dbReference type="AlphaFoldDB" id="A0A533IAF1"/>
<organism evidence="2 3">
    <name type="scientific">Paracoccus denitrificans</name>
    <dbReference type="NCBI Taxonomy" id="266"/>
    <lineage>
        <taxon>Bacteria</taxon>
        <taxon>Pseudomonadati</taxon>
        <taxon>Pseudomonadota</taxon>
        <taxon>Alphaproteobacteria</taxon>
        <taxon>Rhodobacterales</taxon>
        <taxon>Paracoccaceae</taxon>
        <taxon>Paracoccus</taxon>
    </lineage>
</organism>
<proteinExistence type="predicted"/>
<name>A0A533IAF1_PARDE</name>
<feature type="region of interest" description="Disordered" evidence="1">
    <location>
        <begin position="75"/>
        <end position="114"/>
    </location>
</feature>
<accession>A0A533IAF1</accession>
<sequence>MKWHHVAENWSAFYEAIMDRWPSADDADLDEIDGDQRAFLRYIAEIEGLEAEEARAEVREWLQGEIPADVVMDESHDNISIRNSSKYVGEGEDEYDDDARFGDDDEDGEDGETG</sequence>
<dbReference type="Proteomes" id="UP000315344">
    <property type="component" value="Unassembled WGS sequence"/>
</dbReference>
<gene>
    <name evidence="2" type="ORF">DI616_05765</name>
</gene>
<reference evidence="2 3" key="1">
    <citation type="journal article" date="2017" name="Nat. Commun.">
        <title>In situ click chemistry generation of cyclooxygenase-2 inhibitors.</title>
        <authorList>
            <person name="Bhardwaj A."/>
            <person name="Kaur J."/>
            <person name="Wuest M."/>
            <person name="Wuest F."/>
        </authorList>
    </citation>
    <scope>NUCLEOTIDE SEQUENCE [LARGE SCALE GENOMIC DNA]</scope>
    <source>
        <strain evidence="2">S2_012_000_R3_94</strain>
    </source>
</reference>
<protein>
    <submittedName>
        <fullName evidence="2">Uncharacterized protein</fullName>
    </submittedName>
</protein>
<evidence type="ECO:0000313" key="2">
    <source>
        <dbReference type="EMBL" id="TKW67815.1"/>
    </source>
</evidence>
<dbReference type="InterPro" id="IPR036629">
    <property type="entry name" value="YjbJ_sf"/>
</dbReference>
<evidence type="ECO:0000256" key="1">
    <source>
        <dbReference type="SAM" id="MobiDB-lite"/>
    </source>
</evidence>
<dbReference type="Gene3D" id="1.10.1470.10">
    <property type="entry name" value="YjbJ"/>
    <property type="match status" value="1"/>
</dbReference>
<feature type="compositionally biased region" description="Acidic residues" evidence="1">
    <location>
        <begin position="90"/>
        <end position="114"/>
    </location>
</feature>
<dbReference type="EMBL" id="VAFL01000003">
    <property type="protein sequence ID" value="TKW67815.1"/>
    <property type="molecule type" value="Genomic_DNA"/>
</dbReference>